<dbReference type="InterPro" id="IPR036736">
    <property type="entry name" value="ACP-like_sf"/>
</dbReference>
<accession>A0ABT0JSX3</accession>
<dbReference type="InterPro" id="IPR009081">
    <property type="entry name" value="PP-bd_ACP"/>
</dbReference>
<dbReference type="InterPro" id="IPR019587">
    <property type="entry name" value="Polyketide_cyclase/dehydratase"/>
</dbReference>
<proteinExistence type="predicted"/>
<gene>
    <name evidence="3" type="ORF">MXD59_02360</name>
</gene>
<dbReference type="Proteomes" id="UP001201873">
    <property type="component" value="Unassembled WGS sequence"/>
</dbReference>
<name>A0ABT0JSX3_9ACTN</name>
<sequence>MTLLTEVREVLVDMDIDGEAEPATSLRDELGMDSQEIVHLLSSLARGRGVDLPDGSNRVGSIRSIQDVVELLAAALDRPATPEQTGTVAAPRAIETIDDAPTLAYRCRTSAVIRRPKAVVYQALHDMAAWPTHLPHVLEIDVRYDDGQYQEFHMAVDSPTGMLRVRSIRNCQPDLIEWFQPEPPHFLAHHGGTWRFQDTPEGFCEITATHAWNLEPTVASTTFPPTPQRSTADAVTEMLLDHANLAISTWRAVLEGATGQPATLGTSDAPAVRSAQPVGG</sequence>
<evidence type="ECO:0000259" key="2">
    <source>
        <dbReference type="PROSITE" id="PS50075"/>
    </source>
</evidence>
<feature type="region of interest" description="Disordered" evidence="1">
    <location>
        <begin position="260"/>
        <end position="280"/>
    </location>
</feature>
<comment type="caution">
    <text evidence="3">The sequence shown here is derived from an EMBL/GenBank/DDBJ whole genome shotgun (WGS) entry which is preliminary data.</text>
</comment>
<dbReference type="PROSITE" id="PS50075">
    <property type="entry name" value="CARRIER"/>
    <property type="match status" value="1"/>
</dbReference>
<protein>
    <submittedName>
        <fullName evidence="3">SRPBCC family protein</fullName>
    </submittedName>
</protein>
<dbReference type="SUPFAM" id="SSF47336">
    <property type="entry name" value="ACP-like"/>
    <property type="match status" value="1"/>
</dbReference>
<dbReference type="Gene3D" id="3.30.530.20">
    <property type="match status" value="1"/>
</dbReference>
<feature type="domain" description="Carrier" evidence="2">
    <location>
        <begin position="1"/>
        <end position="76"/>
    </location>
</feature>
<evidence type="ECO:0000313" key="3">
    <source>
        <dbReference type="EMBL" id="MCK9874636.1"/>
    </source>
</evidence>
<dbReference type="EMBL" id="JALKFT010000002">
    <property type="protein sequence ID" value="MCK9874636.1"/>
    <property type="molecule type" value="Genomic_DNA"/>
</dbReference>
<evidence type="ECO:0000313" key="4">
    <source>
        <dbReference type="Proteomes" id="UP001201873"/>
    </source>
</evidence>
<reference evidence="3 4" key="1">
    <citation type="submission" date="2022-04" db="EMBL/GenBank/DDBJ databases">
        <title>Genome diversity in the genus Frankia.</title>
        <authorList>
            <person name="Carlos-Shanley C."/>
            <person name="Hahn D."/>
        </authorList>
    </citation>
    <scope>NUCLEOTIDE SEQUENCE [LARGE SCALE GENOMIC DNA]</scope>
    <source>
        <strain evidence="3 4">Ag45/Mut15</strain>
    </source>
</reference>
<keyword evidence="4" id="KW-1185">Reference proteome</keyword>
<dbReference type="Pfam" id="PF10604">
    <property type="entry name" value="Polyketide_cyc2"/>
    <property type="match status" value="1"/>
</dbReference>
<dbReference type="SUPFAM" id="SSF55961">
    <property type="entry name" value="Bet v1-like"/>
    <property type="match status" value="1"/>
</dbReference>
<dbReference type="Gene3D" id="1.10.1200.10">
    <property type="entry name" value="ACP-like"/>
    <property type="match status" value="1"/>
</dbReference>
<organism evidence="3 4">
    <name type="scientific">Frankia umida</name>
    <dbReference type="NCBI Taxonomy" id="573489"/>
    <lineage>
        <taxon>Bacteria</taxon>
        <taxon>Bacillati</taxon>
        <taxon>Actinomycetota</taxon>
        <taxon>Actinomycetes</taxon>
        <taxon>Frankiales</taxon>
        <taxon>Frankiaceae</taxon>
        <taxon>Frankia</taxon>
    </lineage>
</organism>
<evidence type="ECO:0000256" key="1">
    <source>
        <dbReference type="SAM" id="MobiDB-lite"/>
    </source>
</evidence>
<dbReference type="RefSeq" id="WP_248823268.1">
    <property type="nucleotide sequence ID" value="NZ_JALKFT010000002.1"/>
</dbReference>
<dbReference type="InterPro" id="IPR023393">
    <property type="entry name" value="START-like_dom_sf"/>
</dbReference>